<proteinExistence type="predicted"/>
<dbReference type="Proteomes" id="UP001060085">
    <property type="component" value="Linkage Group LG03"/>
</dbReference>
<evidence type="ECO:0000313" key="1">
    <source>
        <dbReference type="EMBL" id="KAI5673861.1"/>
    </source>
</evidence>
<gene>
    <name evidence="1" type="ORF">M9H77_14225</name>
</gene>
<sequence length="87" mass="10293">MLIMKKTMNQDTIDNGKVSRGPCVQMDLIDYQSNWYFKCYAVRHIVINCPSKRTLIFHEDLDGWIRKDEEVVKKFKESPLSKLKKKA</sequence>
<protein>
    <submittedName>
        <fullName evidence="1">Uncharacterized protein</fullName>
    </submittedName>
</protein>
<comment type="caution">
    <text evidence="1">The sequence shown here is derived from an EMBL/GenBank/DDBJ whole genome shotgun (WGS) entry which is preliminary data.</text>
</comment>
<reference evidence="2" key="1">
    <citation type="journal article" date="2023" name="Nat. Plants">
        <title>Single-cell RNA sequencing provides a high-resolution roadmap for understanding the multicellular compartmentation of specialized metabolism.</title>
        <authorList>
            <person name="Sun S."/>
            <person name="Shen X."/>
            <person name="Li Y."/>
            <person name="Li Y."/>
            <person name="Wang S."/>
            <person name="Li R."/>
            <person name="Zhang H."/>
            <person name="Shen G."/>
            <person name="Guo B."/>
            <person name="Wei J."/>
            <person name="Xu J."/>
            <person name="St-Pierre B."/>
            <person name="Chen S."/>
            <person name="Sun C."/>
        </authorList>
    </citation>
    <scope>NUCLEOTIDE SEQUENCE [LARGE SCALE GENOMIC DNA]</scope>
</reference>
<accession>A0ACC0BMG0</accession>
<dbReference type="EMBL" id="CM044703">
    <property type="protein sequence ID" value="KAI5673861.1"/>
    <property type="molecule type" value="Genomic_DNA"/>
</dbReference>
<evidence type="ECO:0000313" key="2">
    <source>
        <dbReference type="Proteomes" id="UP001060085"/>
    </source>
</evidence>
<organism evidence="1 2">
    <name type="scientific">Catharanthus roseus</name>
    <name type="common">Madagascar periwinkle</name>
    <name type="synonym">Vinca rosea</name>
    <dbReference type="NCBI Taxonomy" id="4058"/>
    <lineage>
        <taxon>Eukaryota</taxon>
        <taxon>Viridiplantae</taxon>
        <taxon>Streptophyta</taxon>
        <taxon>Embryophyta</taxon>
        <taxon>Tracheophyta</taxon>
        <taxon>Spermatophyta</taxon>
        <taxon>Magnoliopsida</taxon>
        <taxon>eudicotyledons</taxon>
        <taxon>Gunneridae</taxon>
        <taxon>Pentapetalae</taxon>
        <taxon>asterids</taxon>
        <taxon>lamiids</taxon>
        <taxon>Gentianales</taxon>
        <taxon>Apocynaceae</taxon>
        <taxon>Rauvolfioideae</taxon>
        <taxon>Vinceae</taxon>
        <taxon>Catharanthinae</taxon>
        <taxon>Catharanthus</taxon>
    </lineage>
</organism>
<name>A0ACC0BMG0_CATRO</name>
<keyword evidence="2" id="KW-1185">Reference proteome</keyword>